<dbReference type="Pfam" id="PF00097">
    <property type="entry name" value="zf-C3HC4"/>
    <property type="match status" value="1"/>
</dbReference>
<reference evidence="19 20" key="1">
    <citation type="submission" date="2014-04" db="EMBL/GenBank/DDBJ databases">
        <authorList>
            <consortium name="DOE Joint Genome Institute"/>
            <person name="Kuo A."/>
            <person name="Kohler A."/>
            <person name="Jargeat P."/>
            <person name="Nagy L.G."/>
            <person name="Floudas D."/>
            <person name="Copeland A."/>
            <person name="Barry K.W."/>
            <person name="Cichocki N."/>
            <person name="Veneault-Fourrey C."/>
            <person name="LaButti K."/>
            <person name="Lindquist E.A."/>
            <person name="Lipzen A."/>
            <person name="Lundell T."/>
            <person name="Morin E."/>
            <person name="Murat C."/>
            <person name="Sun H."/>
            <person name="Tunlid A."/>
            <person name="Henrissat B."/>
            <person name="Grigoriev I.V."/>
            <person name="Hibbett D.S."/>
            <person name="Martin F."/>
            <person name="Nordberg H.P."/>
            <person name="Cantor M.N."/>
            <person name="Hua S.X."/>
        </authorList>
    </citation>
    <scope>NUCLEOTIDE SEQUENCE [LARGE SCALE GENOMIC DNA]</scope>
    <source>
        <strain evidence="19 20">Ve08.2h10</strain>
    </source>
</reference>
<dbReference type="Gene3D" id="3.30.40.10">
    <property type="entry name" value="Zinc/RING finger domain, C3HC4 (zinc finger)"/>
    <property type="match status" value="1"/>
</dbReference>
<evidence type="ECO:0000256" key="10">
    <source>
        <dbReference type="ARBA" id="ARBA00022853"/>
    </source>
</evidence>
<dbReference type="Gene3D" id="1.10.287.2610">
    <property type="match status" value="1"/>
</dbReference>
<dbReference type="InterPro" id="IPR018957">
    <property type="entry name" value="Znf_C3HC4_RING-type"/>
</dbReference>
<dbReference type="GO" id="GO:0061630">
    <property type="term" value="F:ubiquitin protein ligase activity"/>
    <property type="evidence" value="ECO:0007669"/>
    <property type="project" value="UniProtKB-EC"/>
</dbReference>
<evidence type="ECO:0000256" key="7">
    <source>
        <dbReference type="ARBA" id="ARBA00022771"/>
    </source>
</evidence>
<dbReference type="FunCoup" id="A0A0D0CZ08">
    <property type="interactions" value="235"/>
</dbReference>
<dbReference type="UniPathway" id="UPA00143"/>
<feature type="coiled-coil region" evidence="16">
    <location>
        <begin position="698"/>
        <end position="725"/>
    </location>
</feature>
<feature type="coiled-coil region" evidence="16">
    <location>
        <begin position="174"/>
        <end position="215"/>
    </location>
</feature>
<feature type="coiled-coil region" evidence="16">
    <location>
        <begin position="579"/>
        <end position="613"/>
    </location>
</feature>
<keyword evidence="8 15" id="KW-0833">Ubl conjugation pathway</keyword>
<keyword evidence="11 15" id="KW-0175">Coiled coil</keyword>
<evidence type="ECO:0000256" key="4">
    <source>
        <dbReference type="ARBA" id="ARBA00005555"/>
    </source>
</evidence>
<dbReference type="GO" id="GO:0005634">
    <property type="term" value="C:nucleus"/>
    <property type="evidence" value="ECO:0007669"/>
    <property type="project" value="UniProtKB-SubCell"/>
</dbReference>
<comment type="function">
    <text evidence="13">E3 ubiquitin-protein ligase that mediates monoubiquitination of histone H2B to form H2BK123ub1. H2BK123ub1 gives a specific tag for epigenetic transcriptional activation and is also a prerequisite for H3K4me and H3K79me formation.</text>
</comment>
<evidence type="ECO:0000256" key="8">
    <source>
        <dbReference type="ARBA" id="ARBA00022786"/>
    </source>
</evidence>
<feature type="coiled-coil region" evidence="16">
    <location>
        <begin position="266"/>
        <end position="300"/>
    </location>
</feature>
<evidence type="ECO:0000256" key="6">
    <source>
        <dbReference type="ARBA" id="ARBA00022723"/>
    </source>
</evidence>
<evidence type="ECO:0000259" key="18">
    <source>
        <dbReference type="PROSITE" id="PS50089"/>
    </source>
</evidence>
<dbReference type="AlphaFoldDB" id="A0A0D0CZ08"/>
<comment type="similarity">
    <text evidence="4 15">Belongs to the BRE1 family.</text>
</comment>
<evidence type="ECO:0000313" key="20">
    <source>
        <dbReference type="Proteomes" id="UP000054538"/>
    </source>
</evidence>
<keyword evidence="10 15" id="KW-0156">Chromatin regulator</keyword>
<evidence type="ECO:0000256" key="12">
    <source>
        <dbReference type="ARBA" id="ARBA00023242"/>
    </source>
</evidence>
<comment type="catalytic activity">
    <reaction evidence="1 15">
        <text>S-ubiquitinyl-[E2 ubiquitin-conjugating enzyme]-L-cysteine + [acceptor protein]-L-lysine = [E2 ubiquitin-conjugating enzyme]-L-cysteine + N(6)-ubiquitinyl-[acceptor protein]-L-lysine.</text>
        <dbReference type="EC" id="2.3.2.27"/>
    </reaction>
</comment>
<dbReference type="GO" id="GO:0033503">
    <property type="term" value="C:HULC complex"/>
    <property type="evidence" value="ECO:0007669"/>
    <property type="project" value="TreeGrafter"/>
</dbReference>
<evidence type="ECO:0000313" key="19">
    <source>
        <dbReference type="EMBL" id="KIK80873.1"/>
    </source>
</evidence>
<keyword evidence="6 15" id="KW-0479">Metal-binding</keyword>
<dbReference type="SUPFAM" id="SSF57850">
    <property type="entry name" value="RING/U-box"/>
    <property type="match status" value="1"/>
</dbReference>
<dbReference type="GO" id="GO:0006325">
    <property type="term" value="P:chromatin organization"/>
    <property type="evidence" value="ECO:0007669"/>
    <property type="project" value="UniProtKB-KW"/>
</dbReference>
<evidence type="ECO:0000256" key="9">
    <source>
        <dbReference type="ARBA" id="ARBA00022833"/>
    </source>
</evidence>
<dbReference type="InterPro" id="IPR013956">
    <property type="entry name" value="E3_ubiquit_lig_Bre1"/>
</dbReference>
<evidence type="ECO:0000256" key="3">
    <source>
        <dbReference type="ARBA" id="ARBA00004906"/>
    </source>
</evidence>
<dbReference type="GO" id="GO:0008270">
    <property type="term" value="F:zinc ion binding"/>
    <property type="evidence" value="ECO:0007669"/>
    <property type="project" value="UniProtKB-KW"/>
</dbReference>
<feature type="compositionally biased region" description="Low complexity" evidence="17">
    <location>
        <begin position="236"/>
        <end position="247"/>
    </location>
</feature>
<dbReference type="InterPro" id="IPR013083">
    <property type="entry name" value="Znf_RING/FYVE/PHD"/>
</dbReference>
<reference evidence="20" key="2">
    <citation type="submission" date="2015-01" db="EMBL/GenBank/DDBJ databases">
        <title>Evolutionary Origins and Diversification of the Mycorrhizal Mutualists.</title>
        <authorList>
            <consortium name="DOE Joint Genome Institute"/>
            <consortium name="Mycorrhizal Genomics Consortium"/>
            <person name="Kohler A."/>
            <person name="Kuo A."/>
            <person name="Nagy L.G."/>
            <person name="Floudas D."/>
            <person name="Copeland A."/>
            <person name="Barry K.W."/>
            <person name="Cichocki N."/>
            <person name="Veneault-Fourrey C."/>
            <person name="LaButti K."/>
            <person name="Lindquist E.A."/>
            <person name="Lipzen A."/>
            <person name="Lundell T."/>
            <person name="Morin E."/>
            <person name="Murat C."/>
            <person name="Riley R."/>
            <person name="Ohm R."/>
            <person name="Sun H."/>
            <person name="Tunlid A."/>
            <person name="Henrissat B."/>
            <person name="Grigoriev I.V."/>
            <person name="Hibbett D.S."/>
            <person name="Martin F."/>
        </authorList>
    </citation>
    <scope>NUCLEOTIDE SEQUENCE [LARGE SCALE GENOMIC DNA]</scope>
    <source>
        <strain evidence="20">Ve08.2h10</strain>
    </source>
</reference>
<dbReference type="GO" id="GO:0016567">
    <property type="term" value="P:protein ubiquitination"/>
    <property type="evidence" value="ECO:0007669"/>
    <property type="project" value="UniProtKB-UniRule"/>
</dbReference>
<dbReference type="InterPro" id="IPR001841">
    <property type="entry name" value="Znf_RING"/>
</dbReference>
<proteinExistence type="inferred from homology"/>
<dbReference type="STRING" id="930991.A0A0D0CZ08"/>
<protein>
    <recommendedName>
        <fullName evidence="15">E3 ubiquitin protein ligase</fullName>
        <ecNumber evidence="15">2.3.2.27</ecNumber>
    </recommendedName>
</protein>
<comment type="pathway">
    <text evidence="3 15">Protein modification; protein ubiquitination.</text>
</comment>
<dbReference type="EC" id="2.3.2.27" evidence="15"/>
<dbReference type="PROSITE" id="PS50089">
    <property type="entry name" value="ZF_RING_2"/>
    <property type="match status" value="1"/>
</dbReference>
<dbReference type="Pfam" id="PF26095">
    <property type="entry name" value="CC_Bre1"/>
    <property type="match status" value="1"/>
</dbReference>
<evidence type="ECO:0000256" key="5">
    <source>
        <dbReference type="ARBA" id="ARBA00022679"/>
    </source>
</evidence>
<sequence>MESRKRPFIDDGEVTHAKKRVLTGVGGSPQPSDATVDAVEPTADDQLELFRKDAIFRRMKHYSRENERSQVRIAQLEQRKSTCEAGLVAIAACWEQLVETIRTLAPLDDISDVEFETKDLFDLSQHVSSDSGLKAALEQNMHITQRLVTSFLKSRPAAINDSTYQRCQKAQTECTALRSEVAVIRKKLEAAESDSERYQEELSAVEMRIDRLQSSTVSAMQAPPPPKDSAMEDVQPGSGSPHNHSVSPPHPHPPVNGHDHVPLGDVEDLRDTLTEKNERIATLEAENNRLTEEVTRLGIEVRTPLVEVIAETPHYKLLLDHTSHLESTLSENAHEITKLNETLDQLKASRKEFEEETQVAAQQANQELKALLAKRDADNLRVRELRDQFGAELAERKAKDSVKLHSVTELRELAESRSERISQLLSEVARHKARLAALSGDEDLMKSFFEGKVDDLNNLTRGHDETANQSTTLDQALSTLHEDRPDVAQHIASEVSAQEELARTTRELARYRSIFGGSPSPETRALVHQLQAKEDELQKLRLLTTQQAQAETSLYAEIDRLSSLWENLDQQVKKKVFDLSGFEEKLQRAAHDKAKAENKYFAAMREKEMAESERKAMARQLEKQGKAVERASEVEKHLSAQVGDLEKLNIVTRRAVENADRRIKALEFDLLKWQALVDSEKRRVAEACAFASERGLYMRKLESLVKSAEEEISRTKREAEKKFKKMSAAVAPASTREETLSQEVDGLWKIVKCTTCKQGMREVVLTKCMHTFCKPCVETRIATRQRRCPNCNLPFAQSEVQTVYFQ</sequence>
<comment type="subcellular location">
    <subcellularLocation>
        <location evidence="2 15">Nucleus</location>
    </subcellularLocation>
</comment>
<name>A0A0D0CZ08_9AGAM</name>
<feature type="coiled-coil region" evidence="16">
    <location>
        <begin position="329"/>
        <end position="388"/>
    </location>
</feature>
<keyword evidence="9 15" id="KW-0862">Zinc</keyword>
<evidence type="ECO:0000256" key="1">
    <source>
        <dbReference type="ARBA" id="ARBA00000900"/>
    </source>
</evidence>
<keyword evidence="7 14" id="KW-0863">Zinc-finger</keyword>
<evidence type="ECO:0000256" key="15">
    <source>
        <dbReference type="RuleBase" id="RU365038"/>
    </source>
</evidence>
<evidence type="ECO:0000256" key="11">
    <source>
        <dbReference type="ARBA" id="ARBA00023054"/>
    </source>
</evidence>
<dbReference type="InterPro" id="IPR058643">
    <property type="entry name" value="BRE1-like_CC"/>
</dbReference>
<organism evidence="19 20">
    <name type="scientific">Paxillus rubicundulus Ve08.2h10</name>
    <dbReference type="NCBI Taxonomy" id="930991"/>
    <lineage>
        <taxon>Eukaryota</taxon>
        <taxon>Fungi</taxon>
        <taxon>Dikarya</taxon>
        <taxon>Basidiomycota</taxon>
        <taxon>Agaricomycotina</taxon>
        <taxon>Agaricomycetes</taxon>
        <taxon>Agaricomycetidae</taxon>
        <taxon>Boletales</taxon>
        <taxon>Paxilineae</taxon>
        <taxon>Paxillaceae</taxon>
        <taxon>Paxillus</taxon>
    </lineage>
</organism>
<accession>A0A0D0CZ08</accession>
<evidence type="ECO:0000256" key="14">
    <source>
        <dbReference type="PROSITE-ProRule" id="PRU00175"/>
    </source>
</evidence>
<dbReference type="EMBL" id="KN825913">
    <property type="protein sequence ID" value="KIK80873.1"/>
    <property type="molecule type" value="Genomic_DNA"/>
</dbReference>
<keyword evidence="20" id="KW-1185">Reference proteome</keyword>
<dbReference type="SMART" id="SM00184">
    <property type="entry name" value="RING"/>
    <property type="match status" value="1"/>
</dbReference>
<evidence type="ECO:0000256" key="16">
    <source>
        <dbReference type="SAM" id="Coils"/>
    </source>
</evidence>
<keyword evidence="12 15" id="KW-0539">Nucleus</keyword>
<evidence type="ECO:0000256" key="17">
    <source>
        <dbReference type="SAM" id="MobiDB-lite"/>
    </source>
</evidence>
<feature type="region of interest" description="Disordered" evidence="17">
    <location>
        <begin position="215"/>
        <end position="264"/>
    </location>
</feature>
<keyword evidence="5 15" id="KW-0808">Transferase</keyword>
<dbReference type="OrthoDB" id="10266039at2759"/>
<dbReference type="Pfam" id="PF08647">
    <property type="entry name" value="BRE1"/>
    <property type="match status" value="1"/>
</dbReference>
<dbReference type="CDD" id="cd16499">
    <property type="entry name" value="RING-HC_Bre1-like"/>
    <property type="match status" value="1"/>
</dbReference>
<dbReference type="Proteomes" id="UP000054538">
    <property type="component" value="Unassembled WGS sequence"/>
</dbReference>
<dbReference type="PROSITE" id="PS00518">
    <property type="entry name" value="ZF_RING_1"/>
    <property type="match status" value="1"/>
</dbReference>
<dbReference type="HOGENOM" id="CLU_019713_0_0_1"/>
<dbReference type="PANTHER" id="PTHR23163">
    <property type="entry name" value="RING FINGER PROTEIN-RELATED"/>
    <property type="match status" value="1"/>
</dbReference>
<gene>
    <name evidence="19" type="ORF">PAXRUDRAFT_833269</name>
</gene>
<dbReference type="PANTHER" id="PTHR23163:SF0">
    <property type="entry name" value="E3 UBIQUITIN-PROTEIN LIGASE BRE1"/>
    <property type="match status" value="1"/>
</dbReference>
<dbReference type="InParanoid" id="A0A0D0CZ08"/>
<feature type="domain" description="RING-type" evidence="18">
    <location>
        <begin position="753"/>
        <end position="792"/>
    </location>
</feature>
<evidence type="ECO:0000256" key="2">
    <source>
        <dbReference type="ARBA" id="ARBA00004123"/>
    </source>
</evidence>
<dbReference type="InterPro" id="IPR017907">
    <property type="entry name" value="Znf_RING_CS"/>
</dbReference>
<evidence type="ECO:0000256" key="13">
    <source>
        <dbReference type="ARBA" id="ARBA00059679"/>
    </source>
</evidence>